<feature type="compositionally biased region" description="Low complexity" evidence="7">
    <location>
        <begin position="90"/>
        <end position="100"/>
    </location>
</feature>
<dbReference type="InterPro" id="IPR027417">
    <property type="entry name" value="P-loop_NTPase"/>
</dbReference>
<gene>
    <name evidence="9" type="ORF">SETIT_1G254800v2</name>
</gene>
<proteinExistence type="predicted"/>
<dbReference type="SUPFAM" id="SSF52540">
    <property type="entry name" value="P-loop containing nucleoside triphosphate hydrolases"/>
    <property type="match status" value="1"/>
</dbReference>
<dbReference type="InterPro" id="IPR049730">
    <property type="entry name" value="SNF2/RAD54-like_C"/>
</dbReference>
<evidence type="ECO:0000256" key="1">
    <source>
        <dbReference type="ARBA" id="ARBA00004123"/>
    </source>
</evidence>
<reference evidence="9" key="2">
    <citation type="submission" date="2015-07" db="EMBL/GenBank/DDBJ databases">
        <authorList>
            <person name="Noorani M."/>
        </authorList>
    </citation>
    <scope>NUCLEOTIDE SEQUENCE</scope>
    <source>
        <strain evidence="9">Yugu1</strain>
    </source>
</reference>
<keyword evidence="5" id="KW-0067">ATP-binding</keyword>
<accession>A0A368PPL8</accession>
<dbReference type="InterPro" id="IPR001650">
    <property type="entry name" value="Helicase_C-like"/>
</dbReference>
<feature type="compositionally biased region" description="Low complexity" evidence="7">
    <location>
        <begin position="73"/>
        <end position="83"/>
    </location>
</feature>
<feature type="compositionally biased region" description="Acidic residues" evidence="7">
    <location>
        <begin position="380"/>
        <end position="404"/>
    </location>
</feature>
<dbReference type="OrthoDB" id="686797at2759"/>
<feature type="compositionally biased region" description="Acidic residues" evidence="7">
    <location>
        <begin position="538"/>
        <end position="556"/>
    </location>
</feature>
<dbReference type="Pfam" id="PF00271">
    <property type="entry name" value="Helicase_C"/>
    <property type="match status" value="1"/>
</dbReference>
<dbReference type="SMART" id="SM00490">
    <property type="entry name" value="HELICc"/>
    <property type="match status" value="1"/>
</dbReference>
<dbReference type="InterPro" id="IPR044567">
    <property type="entry name" value="CLSY/DRD1"/>
</dbReference>
<feature type="compositionally biased region" description="Basic and acidic residues" evidence="7">
    <location>
        <begin position="213"/>
        <end position="226"/>
    </location>
</feature>
<keyword evidence="4" id="KW-0347">Helicase</keyword>
<feature type="compositionally biased region" description="Low complexity" evidence="7">
    <location>
        <begin position="195"/>
        <end position="212"/>
    </location>
</feature>
<dbReference type="CDD" id="cd18793">
    <property type="entry name" value="SF2_C_SNF"/>
    <property type="match status" value="1"/>
</dbReference>
<keyword evidence="6" id="KW-0539">Nucleus</keyword>
<name>A0A368PPL8_SETIT</name>
<reference evidence="9" key="1">
    <citation type="journal article" date="2012" name="Nat. Biotechnol.">
        <title>Reference genome sequence of the model plant Setaria.</title>
        <authorList>
            <person name="Bennetzen J.L."/>
            <person name="Schmutz J."/>
            <person name="Wang H."/>
            <person name="Percifield R."/>
            <person name="Hawkins J."/>
            <person name="Pontaroli A.C."/>
            <person name="Estep M."/>
            <person name="Feng L."/>
            <person name="Vaughn J.N."/>
            <person name="Grimwood J."/>
            <person name="Jenkins J."/>
            <person name="Barry K."/>
            <person name="Lindquist E."/>
            <person name="Hellsten U."/>
            <person name="Deshpande S."/>
            <person name="Wang X."/>
            <person name="Wu X."/>
            <person name="Mitros T."/>
            <person name="Triplett J."/>
            <person name="Yang X."/>
            <person name="Ye C.Y."/>
            <person name="Mauro-Herrera M."/>
            <person name="Wang L."/>
            <person name="Li P."/>
            <person name="Sharma M."/>
            <person name="Sharma R."/>
            <person name="Ronald P.C."/>
            <person name="Panaud O."/>
            <person name="Kellogg E.A."/>
            <person name="Brutnell T.P."/>
            <person name="Doust A.N."/>
            <person name="Tuskan G.A."/>
            <person name="Rokhsar D."/>
            <person name="Devos K.M."/>
        </authorList>
    </citation>
    <scope>NUCLEOTIDE SEQUENCE [LARGE SCALE GENOMIC DNA]</scope>
    <source>
        <strain evidence="9">Yugu1</strain>
    </source>
</reference>
<feature type="compositionally biased region" description="Basic and acidic residues" evidence="7">
    <location>
        <begin position="179"/>
        <end position="194"/>
    </location>
</feature>
<evidence type="ECO:0000313" key="9">
    <source>
        <dbReference type="EMBL" id="RCV07563.1"/>
    </source>
</evidence>
<feature type="region of interest" description="Disordered" evidence="7">
    <location>
        <begin position="59"/>
        <end position="109"/>
    </location>
</feature>
<evidence type="ECO:0000256" key="7">
    <source>
        <dbReference type="SAM" id="MobiDB-lite"/>
    </source>
</evidence>
<dbReference type="GO" id="GO:0016787">
    <property type="term" value="F:hydrolase activity"/>
    <property type="evidence" value="ECO:0007669"/>
    <property type="project" value="UniProtKB-KW"/>
</dbReference>
<evidence type="ECO:0000256" key="2">
    <source>
        <dbReference type="ARBA" id="ARBA00022741"/>
    </source>
</evidence>
<sequence>MPRVVVFIDSDEDDEGGGGQAGRVLGKGAAIAGGGEALQPVNDVGLNPVGPGALGLAVVPIPPRKENPRALSRPRAQNPRAAPSSPPPVAAARAPARPQPEIINISDEEDGVDAGFRGVLPLRMVEGGGSGLRLIKDEPFDDSGGDWARSASAKPPPALAAAAAPPGTSYAKRKRKREPSRLKPDARGDNRALDRSSSASGTGRRAMGSSSASRERNSVKSRESGREGAGGRSVSSKKSFVPSEESSGAPGNARHGGSTRSGESRCAPGKARRGGSTRSGESRCAPGKARRGGSTRSGESRCAPGKARRGGSTRSGERSNNALPAGWVGTTVGSRIRSRSRQQARVQYATYSARVPSEETEEDEDAEEVQEQEKKKGEEVEVMEVDEQEESGSDTEVAQESEQEEAAKGRSKQNGHGHSEEVQVQVQVQEHEQKTAGDMEVMEEEDSGSGNEVSQESEQEEAVEARSRQNGHGDSEEVQEQEQKTGEDVEVDEDSRSGNEISQASENEESVERRSRQNGHGDSEDGYEESKDSAAVADNEEEVGEKEMLEEEGDNQEDSHSIYDGEDEEEDGESEDDGHELGETGEVQPLTSSNAMAGGSVRSGGDGPRVFKRRIFEGICLLENPDSVGYVAKGIQGRTRSQRKCKDKKLLKRGTFSKPYNIDIPDSTSESEEDIVPPALQGGLMSSSDEDSRIFGKRKRRRARNKRWRKGLSTSSDESKEYRAYARDAGGAFRRLKKGASNLQVGKGGSNPGRAKYNGPNGGNPTDMANAQDGISFKRKAHTMRMKKRGRAAKDAYDELLNTLFAGWENHIDVPDHAENGNSLPLVFSFGDEDEPYEKTENDKYQEDLWRECGIAFESMNIGSHEEDGQAVPPAEEASCKNGKHEFIIDEQIGVRCKHCHVVDLEIRHVLPAMISLASIHPSLIARAKLSEKEESMVDKPKLESLRSSPSEGVKTRFVLEIVNLCEALNERVLVFSQYLDPLSLIMEQLKARFNWAEGKEILLMSGNVLVKNRQTMMETFNNMKSKAKVMLASTKACCEGITLIGASRVVLLDVVWNPSVGRQAIGRAYRIGQEKIVYTYNLIAEGTAEKSKYDRQAKKEHMSKLLFSKEVEHGDLPPELTLNDRILEEMTAREDLKKLFVKIYIDNQTDGSPGETEKNTTCAHA</sequence>
<dbReference type="EMBL" id="CM003528">
    <property type="protein sequence ID" value="RCV07563.1"/>
    <property type="molecule type" value="Genomic_DNA"/>
</dbReference>
<keyword evidence="2" id="KW-0547">Nucleotide-binding</keyword>
<feature type="compositionally biased region" description="Basic residues" evidence="7">
    <location>
        <begin position="695"/>
        <end position="710"/>
    </location>
</feature>
<dbReference type="STRING" id="4555.A0A368PPL8"/>
<dbReference type="AlphaFoldDB" id="A0A368PPL8"/>
<comment type="subcellular location">
    <subcellularLocation>
        <location evidence="1">Nucleus</location>
    </subcellularLocation>
</comment>
<feature type="compositionally biased region" description="Low complexity" evidence="7">
    <location>
        <begin position="148"/>
        <end position="170"/>
    </location>
</feature>
<organism evidence="9">
    <name type="scientific">Setaria italica</name>
    <name type="common">Foxtail millet</name>
    <name type="synonym">Panicum italicum</name>
    <dbReference type="NCBI Taxonomy" id="4555"/>
    <lineage>
        <taxon>Eukaryota</taxon>
        <taxon>Viridiplantae</taxon>
        <taxon>Streptophyta</taxon>
        <taxon>Embryophyta</taxon>
        <taxon>Tracheophyta</taxon>
        <taxon>Spermatophyta</taxon>
        <taxon>Magnoliopsida</taxon>
        <taxon>Liliopsida</taxon>
        <taxon>Poales</taxon>
        <taxon>Poaceae</taxon>
        <taxon>PACMAD clade</taxon>
        <taxon>Panicoideae</taxon>
        <taxon>Panicodae</taxon>
        <taxon>Paniceae</taxon>
        <taxon>Cenchrinae</taxon>
        <taxon>Setaria</taxon>
    </lineage>
</organism>
<dbReference type="GO" id="GO:0005524">
    <property type="term" value="F:ATP binding"/>
    <property type="evidence" value="ECO:0007669"/>
    <property type="project" value="UniProtKB-KW"/>
</dbReference>
<dbReference type="PROSITE" id="PS51194">
    <property type="entry name" value="HELICASE_CTER"/>
    <property type="match status" value="1"/>
</dbReference>
<evidence type="ECO:0000256" key="4">
    <source>
        <dbReference type="ARBA" id="ARBA00022806"/>
    </source>
</evidence>
<dbReference type="GO" id="GO:0005634">
    <property type="term" value="C:nucleus"/>
    <property type="evidence" value="ECO:0007669"/>
    <property type="project" value="UniProtKB-SubCell"/>
</dbReference>
<feature type="compositionally biased region" description="Acidic residues" evidence="7">
    <location>
        <begin position="564"/>
        <end position="578"/>
    </location>
</feature>
<feature type="compositionally biased region" description="Acidic residues" evidence="7">
    <location>
        <begin position="358"/>
        <end position="370"/>
    </location>
</feature>
<feature type="region of interest" description="Disordered" evidence="7">
    <location>
        <begin position="127"/>
        <end position="608"/>
    </location>
</feature>
<feature type="region of interest" description="Disordered" evidence="7">
    <location>
        <begin position="679"/>
        <end position="719"/>
    </location>
</feature>
<dbReference type="PANTHER" id="PTHR45821">
    <property type="entry name" value="SNF2 DOMAIN-CONTAINING PROTEIN CLASSY 2-RELATED"/>
    <property type="match status" value="1"/>
</dbReference>
<feature type="region of interest" description="Disordered" evidence="7">
    <location>
        <begin position="742"/>
        <end position="771"/>
    </location>
</feature>
<evidence type="ECO:0000256" key="5">
    <source>
        <dbReference type="ARBA" id="ARBA00022840"/>
    </source>
</evidence>
<dbReference type="GO" id="GO:0004386">
    <property type="term" value="F:helicase activity"/>
    <property type="evidence" value="ECO:0007669"/>
    <property type="project" value="UniProtKB-KW"/>
</dbReference>
<evidence type="ECO:0000259" key="8">
    <source>
        <dbReference type="PROSITE" id="PS51194"/>
    </source>
</evidence>
<protein>
    <recommendedName>
        <fullName evidence="8">Helicase C-terminal domain-containing protein</fullName>
    </recommendedName>
</protein>
<dbReference type="Gene3D" id="3.40.50.300">
    <property type="entry name" value="P-loop containing nucleotide triphosphate hydrolases"/>
    <property type="match status" value="1"/>
</dbReference>
<evidence type="ECO:0000256" key="6">
    <source>
        <dbReference type="ARBA" id="ARBA00023242"/>
    </source>
</evidence>
<feature type="compositionally biased region" description="Basic and acidic residues" evidence="7">
    <location>
        <begin position="463"/>
        <end position="487"/>
    </location>
</feature>
<keyword evidence="3" id="KW-0378">Hydrolase</keyword>
<evidence type="ECO:0000256" key="3">
    <source>
        <dbReference type="ARBA" id="ARBA00022801"/>
    </source>
</evidence>
<feature type="compositionally biased region" description="Basic and acidic residues" evidence="7">
    <location>
        <begin position="510"/>
        <end position="532"/>
    </location>
</feature>
<dbReference type="PANTHER" id="PTHR45821:SF5">
    <property type="entry name" value="SNF2 DOMAIN-CONTAINING PROTEIN CLASSY 4"/>
    <property type="match status" value="1"/>
</dbReference>
<feature type="domain" description="Helicase C-terminal" evidence="8">
    <location>
        <begin position="961"/>
        <end position="1118"/>
    </location>
</feature>
<dbReference type="GO" id="GO:0080188">
    <property type="term" value="P:gene silencing by siRNA-directed DNA methylation"/>
    <property type="evidence" value="ECO:0007669"/>
    <property type="project" value="InterPro"/>
</dbReference>